<reference evidence="1" key="1">
    <citation type="journal article" date="2013" name="Environ. Microbiol.">
        <title>Microbiota from the distal guts of lean and obese adolescents exhibit partial functional redundancy besides clear differences in community structure.</title>
        <authorList>
            <person name="Ferrer M."/>
            <person name="Ruiz A."/>
            <person name="Lanza F."/>
            <person name="Haange S.B."/>
            <person name="Oberbach A."/>
            <person name="Till H."/>
            <person name="Bargiela R."/>
            <person name="Campoy C."/>
            <person name="Segura M.T."/>
            <person name="Richter M."/>
            <person name="von Bergen M."/>
            <person name="Seifert J."/>
            <person name="Suarez A."/>
        </authorList>
    </citation>
    <scope>NUCLEOTIDE SEQUENCE</scope>
</reference>
<name>K1U412_9ZZZZ</name>
<dbReference type="EMBL" id="AJWY01003675">
    <property type="protein sequence ID" value="EKC74654.1"/>
    <property type="molecule type" value="Genomic_DNA"/>
</dbReference>
<proteinExistence type="predicted"/>
<organism evidence="1">
    <name type="scientific">human gut metagenome</name>
    <dbReference type="NCBI Taxonomy" id="408170"/>
    <lineage>
        <taxon>unclassified sequences</taxon>
        <taxon>metagenomes</taxon>
        <taxon>organismal metagenomes</taxon>
    </lineage>
</organism>
<evidence type="ECO:0000313" key="1">
    <source>
        <dbReference type="EMBL" id="EKC74654.1"/>
    </source>
</evidence>
<dbReference type="AlphaFoldDB" id="K1U412"/>
<keyword evidence="1" id="KW-0238">DNA-binding</keyword>
<sequence length="91" mass="10129">MVADEITLQKVSISRIKQEMRDVYYLSDDLVIASFDIHRDTLGNYPALIDGFSAIIMASGSAVVAIDTEEYEVVPDTIVFFSPDRVIRTVA</sequence>
<accession>K1U412</accession>
<gene>
    <name evidence="1" type="ORF">LEA_05639</name>
</gene>
<protein>
    <submittedName>
        <fullName evidence="1">AraC-type DNA-binding domain-containing protein</fullName>
    </submittedName>
</protein>
<comment type="caution">
    <text evidence="1">The sequence shown here is derived from an EMBL/GenBank/DDBJ whole genome shotgun (WGS) entry which is preliminary data.</text>
</comment>
<dbReference type="GO" id="GO:0003677">
    <property type="term" value="F:DNA binding"/>
    <property type="evidence" value="ECO:0007669"/>
    <property type="project" value="UniProtKB-KW"/>
</dbReference>
<feature type="non-terminal residue" evidence="1">
    <location>
        <position position="91"/>
    </location>
</feature>